<dbReference type="Proteomes" id="UP000777440">
    <property type="component" value="Unassembled WGS sequence"/>
</dbReference>
<dbReference type="InterPro" id="IPR036661">
    <property type="entry name" value="Luciferase-like_sf"/>
</dbReference>
<keyword evidence="4" id="KW-1185">Reference proteome</keyword>
<sequence>MIGNDLSLLLVGRDTPRELRELVGLADRSGYDGLWLADERFFRDCWAGLTVAALSSSTLRLGVCVTDPYVRHPALTATAFATVDEVSEGRAVLGLGAGISGFAEMGISRNKPLTAIRETIELVRQLWSGDHIEYAGEIVQFHGGVINVPARADTPICIASNGTRIIQLAGEVADGLIVQALASTEMVRSVQDLLATGAARTQRDPSQLRLHARLDVALHSDPAIARQAVLPGVVRHLRTHYPLYSSPKLAGLTIPDSLDEAISQLAYTHDPDSLAAIAPLIPEHFIDRLAAAGTVDGVARQFGELLANGVAELIVMPVVSEGQQQRDLIQQIAQEVMPRAREYAHALAPQAA</sequence>
<accession>A0ABS7I0V6</accession>
<evidence type="ECO:0000256" key="1">
    <source>
        <dbReference type="ARBA" id="ARBA00023002"/>
    </source>
</evidence>
<comment type="caution">
    <text evidence="3">The sequence shown here is derived from an EMBL/GenBank/DDBJ whole genome shotgun (WGS) entry which is preliminary data.</text>
</comment>
<evidence type="ECO:0000313" key="3">
    <source>
        <dbReference type="EMBL" id="MBW9110432.1"/>
    </source>
</evidence>
<dbReference type="Gene3D" id="3.20.20.30">
    <property type="entry name" value="Luciferase-like domain"/>
    <property type="match status" value="1"/>
</dbReference>
<dbReference type="SUPFAM" id="SSF51679">
    <property type="entry name" value="Bacterial luciferase-like"/>
    <property type="match status" value="1"/>
</dbReference>
<dbReference type="CDD" id="cd01097">
    <property type="entry name" value="Tetrahydromethanopterin_reductase"/>
    <property type="match status" value="1"/>
</dbReference>
<dbReference type="PANTHER" id="PTHR43244">
    <property type="match status" value="1"/>
</dbReference>
<evidence type="ECO:0000313" key="4">
    <source>
        <dbReference type="Proteomes" id="UP000777440"/>
    </source>
</evidence>
<protein>
    <submittedName>
        <fullName evidence="3">LLM class flavin-dependent oxidoreductase</fullName>
    </submittedName>
</protein>
<evidence type="ECO:0000259" key="2">
    <source>
        <dbReference type="Pfam" id="PF00296"/>
    </source>
</evidence>
<gene>
    <name evidence="3" type="ORF">JNB61_11670</name>
</gene>
<dbReference type="RefSeq" id="WP_220289240.1">
    <property type="nucleotide sequence ID" value="NZ_JAEUAX010000005.1"/>
</dbReference>
<dbReference type="InterPro" id="IPR011251">
    <property type="entry name" value="Luciferase-like_dom"/>
</dbReference>
<proteinExistence type="predicted"/>
<feature type="domain" description="Luciferase-like" evidence="2">
    <location>
        <begin position="14"/>
        <end position="309"/>
    </location>
</feature>
<name>A0ABS7I0V6_9MICO</name>
<dbReference type="Pfam" id="PF00296">
    <property type="entry name" value="Bac_luciferase"/>
    <property type="match status" value="1"/>
</dbReference>
<keyword evidence="1" id="KW-0560">Oxidoreductase</keyword>
<dbReference type="InterPro" id="IPR050564">
    <property type="entry name" value="F420-G6PD/mer"/>
</dbReference>
<dbReference type="PANTHER" id="PTHR43244:SF1">
    <property type="entry name" value="5,10-METHYLENETETRAHYDROMETHANOPTERIN REDUCTASE"/>
    <property type="match status" value="1"/>
</dbReference>
<organism evidence="3 4">
    <name type="scientific">Microbacterium ureisolvens</name>
    <dbReference type="NCBI Taxonomy" id="2781186"/>
    <lineage>
        <taxon>Bacteria</taxon>
        <taxon>Bacillati</taxon>
        <taxon>Actinomycetota</taxon>
        <taxon>Actinomycetes</taxon>
        <taxon>Micrococcales</taxon>
        <taxon>Microbacteriaceae</taxon>
        <taxon>Microbacterium</taxon>
    </lineage>
</organism>
<dbReference type="EMBL" id="JAEUAX010000005">
    <property type="protein sequence ID" value="MBW9110432.1"/>
    <property type="molecule type" value="Genomic_DNA"/>
</dbReference>
<reference evidence="3 4" key="1">
    <citation type="journal article" date="2021" name="MBio">
        <title>Poor Competitiveness of Bradyrhizobium in Pigeon Pea Root Colonization in Indian Soils.</title>
        <authorList>
            <person name="Chalasani D."/>
            <person name="Basu A."/>
            <person name="Pullabhotla S.V.S.R.N."/>
            <person name="Jorrin B."/>
            <person name="Neal A.L."/>
            <person name="Poole P.S."/>
            <person name="Podile A.R."/>
            <person name="Tkacz A."/>
        </authorList>
    </citation>
    <scope>NUCLEOTIDE SEQUENCE [LARGE SCALE GENOMIC DNA]</scope>
    <source>
        <strain evidence="3 4">HU12</strain>
    </source>
</reference>